<dbReference type="STRING" id="945543.VIBR0546_16486"/>
<name>E8M057_9VIBR</name>
<keyword evidence="1" id="KW-1133">Transmembrane helix</keyword>
<gene>
    <name evidence="2" type="ORF">VIBR0546_16486</name>
</gene>
<feature type="transmembrane region" description="Helical" evidence="1">
    <location>
        <begin position="291"/>
        <end position="311"/>
    </location>
</feature>
<feature type="transmembrane region" description="Helical" evidence="1">
    <location>
        <begin position="332"/>
        <end position="356"/>
    </location>
</feature>
<dbReference type="EMBL" id="AEVS01000111">
    <property type="protein sequence ID" value="EGA63709.1"/>
    <property type="molecule type" value="Genomic_DNA"/>
</dbReference>
<accession>E8M057</accession>
<feature type="transmembrane region" description="Helical" evidence="1">
    <location>
        <begin position="191"/>
        <end position="210"/>
    </location>
</feature>
<feature type="transmembrane region" description="Helical" evidence="1">
    <location>
        <begin position="158"/>
        <end position="185"/>
    </location>
</feature>
<evidence type="ECO:0000313" key="2">
    <source>
        <dbReference type="EMBL" id="EGA63709.1"/>
    </source>
</evidence>
<evidence type="ECO:0000313" key="3">
    <source>
        <dbReference type="Proteomes" id="UP000004371"/>
    </source>
</evidence>
<comment type="caution">
    <text evidence="2">The sequence shown here is derived from an EMBL/GenBank/DDBJ whole genome shotgun (WGS) entry which is preliminary data.</text>
</comment>
<organism evidence="2 3">
    <name type="scientific">Vibrio brasiliensis LMG 20546</name>
    <dbReference type="NCBI Taxonomy" id="945543"/>
    <lineage>
        <taxon>Bacteria</taxon>
        <taxon>Pseudomonadati</taxon>
        <taxon>Pseudomonadota</taxon>
        <taxon>Gammaproteobacteria</taxon>
        <taxon>Vibrionales</taxon>
        <taxon>Vibrionaceae</taxon>
        <taxon>Vibrio</taxon>
        <taxon>Vibrio oreintalis group</taxon>
    </lineage>
</organism>
<keyword evidence="1" id="KW-0472">Membrane</keyword>
<feature type="transmembrane region" description="Helical" evidence="1">
    <location>
        <begin position="123"/>
        <end position="146"/>
    </location>
</feature>
<dbReference type="AlphaFoldDB" id="E8M057"/>
<feature type="transmembrane region" description="Helical" evidence="1">
    <location>
        <begin position="33"/>
        <end position="50"/>
    </location>
</feature>
<protein>
    <submittedName>
        <fullName evidence="2">Uncharacterized protein</fullName>
    </submittedName>
</protein>
<sequence>MVLNRLLFVLFGVICLVRHLITCQFKVRIDLNFLFLPIFVMYSLIVSIFFRSDGILAYIKEVALFVSVFSLILYCFTSYIPPLVPRLFCVIASAFSLDAVFQSIYGTNIFGFSEPFMGRHWGVFHYGAPTLGIYLSLIFFVPMYVLKSRILAVLTMSIFALGILVSNDRAALMIVFSSFLIYMLIQGGGKRILYLIALTMLIVILSAVLYDYLPYRIQWLVGFIKEVLVSDNISPEMLDRFSVSAYVDIWTTNIRIWFDQDNLFFVFFGSGFGNLQYFLVSEGGYERTHSFLLEILMTFGVFGNVFILIMLKGIIRNYNSGAIMILSYFTPFFFFSLYSANTLFMLIFSFYSYAYYRTQLGENYD</sequence>
<feature type="transmembrane region" description="Helical" evidence="1">
    <location>
        <begin position="262"/>
        <end position="279"/>
    </location>
</feature>
<proteinExistence type="predicted"/>
<evidence type="ECO:0000256" key="1">
    <source>
        <dbReference type="SAM" id="Phobius"/>
    </source>
</evidence>
<keyword evidence="3" id="KW-1185">Reference proteome</keyword>
<dbReference type="Proteomes" id="UP000004371">
    <property type="component" value="Unassembled WGS sequence"/>
</dbReference>
<feature type="transmembrane region" description="Helical" evidence="1">
    <location>
        <begin position="62"/>
        <end position="80"/>
    </location>
</feature>
<reference evidence="2 3" key="1">
    <citation type="journal article" date="2012" name="Int. J. Syst. Evol. Microbiol.">
        <title>Vibrio caribbeanicus sp. nov., isolated from the marine sponge Scleritoderma cyanea.</title>
        <authorList>
            <person name="Hoffmann M."/>
            <person name="Monday S.R."/>
            <person name="Allard M.W."/>
            <person name="Strain E.A."/>
            <person name="Whittaker P."/>
            <person name="Naum M."/>
            <person name="McCarthy P.J."/>
            <person name="Lopez J.V."/>
            <person name="Fischer M."/>
            <person name="Brown E.W."/>
        </authorList>
    </citation>
    <scope>NUCLEOTIDE SEQUENCE [LARGE SCALE GENOMIC DNA]</scope>
    <source>
        <strain evidence="2 3">LMG 20546</strain>
    </source>
</reference>
<keyword evidence="1" id="KW-0812">Transmembrane</keyword>